<feature type="domain" description="Glycosyltransferase 2-like" evidence="5">
    <location>
        <begin position="4"/>
        <end position="144"/>
    </location>
</feature>
<keyword evidence="7" id="KW-1185">Reference proteome</keyword>
<evidence type="ECO:0000313" key="7">
    <source>
        <dbReference type="Proteomes" id="UP000503003"/>
    </source>
</evidence>
<dbReference type="RefSeq" id="WP_165312518.1">
    <property type="nucleotide sequence ID" value="NZ_CP049331.1"/>
</dbReference>
<evidence type="ECO:0000256" key="4">
    <source>
        <dbReference type="SAM" id="Phobius"/>
    </source>
</evidence>
<feature type="transmembrane region" description="Helical" evidence="4">
    <location>
        <begin position="277"/>
        <end position="297"/>
    </location>
</feature>
<dbReference type="GO" id="GO:0016757">
    <property type="term" value="F:glycosyltransferase activity"/>
    <property type="evidence" value="ECO:0007669"/>
    <property type="project" value="UniProtKB-KW"/>
</dbReference>
<dbReference type="Pfam" id="PF00535">
    <property type="entry name" value="Glycos_transf_2"/>
    <property type="match status" value="1"/>
</dbReference>
<dbReference type="KEGG" id="vzi:G5S32_13915"/>
<keyword evidence="4" id="KW-1133">Transmembrane helix</keyword>
<evidence type="ECO:0000259" key="5">
    <source>
        <dbReference type="Pfam" id="PF00535"/>
    </source>
</evidence>
<dbReference type="InterPro" id="IPR029044">
    <property type="entry name" value="Nucleotide-diphossugar_trans"/>
</dbReference>
<gene>
    <name evidence="6" type="ORF">G5S32_13915</name>
</gene>
<comment type="similarity">
    <text evidence="1">Belongs to the glycosyltransferase 2 family.</text>
</comment>
<dbReference type="AlphaFoldDB" id="A0A6G7CLP8"/>
<evidence type="ECO:0000256" key="1">
    <source>
        <dbReference type="ARBA" id="ARBA00006739"/>
    </source>
</evidence>
<dbReference type="Proteomes" id="UP000503003">
    <property type="component" value="Chromosome 1"/>
</dbReference>
<keyword evidence="2" id="KW-0328">Glycosyltransferase</keyword>
<organism evidence="6 7">
    <name type="scientific">Vibrio ziniensis</name>
    <dbReference type="NCBI Taxonomy" id="2711221"/>
    <lineage>
        <taxon>Bacteria</taxon>
        <taxon>Pseudomonadati</taxon>
        <taxon>Pseudomonadota</taxon>
        <taxon>Gammaproteobacteria</taxon>
        <taxon>Vibrionales</taxon>
        <taxon>Vibrionaceae</taxon>
        <taxon>Vibrio</taxon>
    </lineage>
</organism>
<sequence>MKISVVIVTYNKKNDLLLSIMSLSHQTKKFDEIIIVDNNSIDGTKELLLKEGLINNDSDRNVKLNNNEFTVHYKNSGANIGGAGGFALGQKIALSRDADVIWFTDDDAVCNPDALEKLYSALLNTDYDIVNPLVVDVENNEKLSFGLSKEIQTVEDAILIKDERGLIPDLANPFNGTLFLSSFVRDIGFVKSEMFIWGDEVEYIKRAKNSGRKIATVVDAKVYHPRSKTTYEPFMFGLLKMEVKPEKLQMNYYRNRGYLAGKYEFGLRKYRFFIKSFFYFLSKIELRLLCIFICYYLDGYFDKYKLPNVR</sequence>
<dbReference type="InterPro" id="IPR001173">
    <property type="entry name" value="Glyco_trans_2-like"/>
</dbReference>
<name>A0A6G7CLP8_9VIBR</name>
<reference evidence="6 7" key="1">
    <citation type="submission" date="2020-02" db="EMBL/GenBank/DDBJ databases">
        <title>A complete genome of a marine bacterium Vibrio sp. ZWAL4003 isolated from the mangrove sediment with the ability to degrade polysaccharides.</title>
        <authorList>
            <person name="Wu J."/>
            <person name="Qu W."/>
            <person name="Zeng R."/>
        </authorList>
    </citation>
    <scope>NUCLEOTIDE SEQUENCE [LARGE SCALE GENOMIC DNA]</scope>
    <source>
        <strain evidence="6 7">ZWAL4003</strain>
    </source>
</reference>
<evidence type="ECO:0000313" key="6">
    <source>
        <dbReference type="EMBL" id="QIH42973.1"/>
    </source>
</evidence>
<keyword evidence="3 6" id="KW-0808">Transferase</keyword>
<evidence type="ECO:0000256" key="3">
    <source>
        <dbReference type="ARBA" id="ARBA00022679"/>
    </source>
</evidence>
<accession>A0A6G7CLP8</accession>
<dbReference type="PANTHER" id="PTHR43179:SF12">
    <property type="entry name" value="GALACTOFURANOSYLTRANSFERASE GLFT2"/>
    <property type="match status" value="1"/>
</dbReference>
<dbReference type="EMBL" id="CP049331">
    <property type="protein sequence ID" value="QIH42973.1"/>
    <property type="molecule type" value="Genomic_DNA"/>
</dbReference>
<keyword evidence="4" id="KW-0812">Transmembrane</keyword>
<dbReference type="Gene3D" id="3.90.550.10">
    <property type="entry name" value="Spore Coat Polysaccharide Biosynthesis Protein SpsA, Chain A"/>
    <property type="match status" value="1"/>
</dbReference>
<protein>
    <submittedName>
        <fullName evidence="6">Glycosyltransferase</fullName>
    </submittedName>
</protein>
<evidence type="ECO:0000256" key="2">
    <source>
        <dbReference type="ARBA" id="ARBA00022676"/>
    </source>
</evidence>
<proteinExistence type="inferred from homology"/>
<keyword evidence="4" id="KW-0472">Membrane</keyword>
<dbReference type="PANTHER" id="PTHR43179">
    <property type="entry name" value="RHAMNOSYLTRANSFERASE WBBL"/>
    <property type="match status" value="1"/>
</dbReference>
<dbReference type="SUPFAM" id="SSF53448">
    <property type="entry name" value="Nucleotide-diphospho-sugar transferases"/>
    <property type="match status" value="1"/>
</dbReference>